<keyword evidence="5" id="KW-0574">Periplasm</keyword>
<keyword evidence="12" id="KW-1185">Reference proteome</keyword>
<evidence type="ECO:0000256" key="4">
    <source>
        <dbReference type="ARBA" id="ARBA00022729"/>
    </source>
</evidence>
<dbReference type="Pfam" id="PF00345">
    <property type="entry name" value="PapD_N"/>
    <property type="match status" value="1"/>
</dbReference>
<dbReference type="EMBL" id="JAZKKV010000001">
    <property type="protein sequence ID" value="MEE9656720.1"/>
    <property type="molecule type" value="Genomic_DNA"/>
</dbReference>
<dbReference type="InterPro" id="IPR001829">
    <property type="entry name" value="Pili_assmbl_chaperone_bac"/>
</dbReference>
<dbReference type="InterPro" id="IPR016147">
    <property type="entry name" value="Pili_assmbl_chaperone_N"/>
</dbReference>
<evidence type="ECO:0000256" key="7">
    <source>
        <dbReference type="RuleBase" id="RU003918"/>
    </source>
</evidence>
<dbReference type="SUPFAM" id="SSF49354">
    <property type="entry name" value="PapD-like"/>
    <property type="match status" value="1"/>
</dbReference>
<keyword evidence="4 8" id="KW-0732">Signal</keyword>
<evidence type="ECO:0000256" key="2">
    <source>
        <dbReference type="ARBA" id="ARBA00007399"/>
    </source>
</evidence>
<dbReference type="GO" id="GO:0030288">
    <property type="term" value="C:outer membrane-bounded periplasmic space"/>
    <property type="evidence" value="ECO:0007669"/>
    <property type="project" value="InterPro"/>
</dbReference>
<gene>
    <name evidence="11" type="ORF">V4836_21840</name>
</gene>
<evidence type="ECO:0000256" key="3">
    <source>
        <dbReference type="ARBA" id="ARBA00022558"/>
    </source>
</evidence>
<evidence type="ECO:0000256" key="6">
    <source>
        <dbReference type="ARBA" id="ARBA00023186"/>
    </source>
</evidence>
<comment type="subcellular location">
    <subcellularLocation>
        <location evidence="1 7">Periplasm</location>
    </subcellularLocation>
</comment>
<dbReference type="Gene3D" id="2.60.40.10">
    <property type="entry name" value="Immunoglobulins"/>
    <property type="match status" value="2"/>
</dbReference>
<keyword evidence="6 7" id="KW-0143">Chaperone</keyword>
<evidence type="ECO:0000313" key="11">
    <source>
        <dbReference type="EMBL" id="MEE9656720.1"/>
    </source>
</evidence>
<dbReference type="SUPFAM" id="SSF49584">
    <property type="entry name" value="Periplasmic chaperone C-domain"/>
    <property type="match status" value="1"/>
</dbReference>
<evidence type="ECO:0000313" key="12">
    <source>
        <dbReference type="Proteomes" id="UP001331691"/>
    </source>
</evidence>
<accession>A0AB35XEZ7</accession>
<dbReference type="Proteomes" id="UP001331691">
    <property type="component" value="Unassembled WGS sequence"/>
</dbReference>
<evidence type="ECO:0000259" key="9">
    <source>
        <dbReference type="Pfam" id="PF00345"/>
    </source>
</evidence>
<dbReference type="PANTHER" id="PTHR30251:SF11">
    <property type="entry name" value="CHAPERONE PROTEIN FIMC-RELATED"/>
    <property type="match status" value="1"/>
</dbReference>
<evidence type="ECO:0000259" key="10">
    <source>
        <dbReference type="Pfam" id="PF02753"/>
    </source>
</evidence>
<dbReference type="FunFam" id="2.60.40.10:FF:000458">
    <property type="entry name" value="Molecular chaperone FimC"/>
    <property type="match status" value="1"/>
</dbReference>
<dbReference type="InterPro" id="IPR013783">
    <property type="entry name" value="Ig-like_fold"/>
</dbReference>
<dbReference type="GO" id="GO:0071555">
    <property type="term" value="P:cell wall organization"/>
    <property type="evidence" value="ECO:0007669"/>
    <property type="project" value="InterPro"/>
</dbReference>
<sequence>MSTPRVNMNKTLMMVFGMLFMAAGLVSPAQAGVALGATRVIYPAGQKQVQLAVTNTDENGTFLIQSWVENAAGTKDGRFVVTPPLFAMQGKKENTLRILDASNNQLPQDRESLFWMNVKAIPSMDKSKLNDNTLQLAIISRIKLYYRPANLAMPPEEAREKLTFRRSAGKLTLVNPTPYYLTVTELNAGTRVLDNALVPPMGETSVKIPDDAGAEITYRTINDYGALTPRVIGVMR</sequence>
<evidence type="ECO:0000256" key="8">
    <source>
        <dbReference type="SAM" id="SignalP"/>
    </source>
</evidence>
<proteinExistence type="inferred from homology"/>
<dbReference type="PANTHER" id="PTHR30251">
    <property type="entry name" value="PILUS ASSEMBLY CHAPERONE"/>
    <property type="match status" value="1"/>
</dbReference>
<feature type="signal peptide" evidence="8">
    <location>
        <begin position="1"/>
        <end position="31"/>
    </location>
</feature>
<dbReference type="InterPro" id="IPR016148">
    <property type="entry name" value="Pili_assmbl_chaperone_C"/>
</dbReference>
<dbReference type="Pfam" id="PF02753">
    <property type="entry name" value="PapD_C"/>
    <property type="match status" value="1"/>
</dbReference>
<reference evidence="11 12" key="1">
    <citation type="submission" date="2023-10" db="EMBL/GenBank/DDBJ databases">
        <title>Wastewater isolates of ESBL- and carbapenemase-producing Gram-negative bacteria from New Zealand.</title>
        <authorList>
            <person name="Straub C."/>
            <person name="Weaver L."/>
            <person name="Cornelius A."/>
            <person name="Mcgill E."/>
            <person name="Dyet K."/>
            <person name="White L."/>
            <person name="Pattis I."/>
        </authorList>
    </citation>
    <scope>NUCLEOTIDE SEQUENCE [LARGE SCALE GENOMIC DNA]</scope>
    <source>
        <strain evidence="11 12">ESBL09</strain>
    </source>
</reference>
<keyword evidence="3" id="KW-1029">Fimbrium biogenesis</keyword>
<name>A0AB35XEZ7_9ENTR</name>
<feature type="domain" description="Pili assembly chaperone C-terminal" evidence="10">
    <location>
        <begin position="174"/>
        <end position="228"/>
    </location>
</feature>
<dbReference type="AlphaFoldDB" id="A0AB35XEZ7"/>
<organism evidence="11 12">
    <name type="scientific">Kluyvera ascorbata</name>
    <dbReference type="NCBI Taxonomy" id="51288"/>
    <lineage>
        <taxon>Bacteria</taxon>
        <taxon>Pseudomonadati</taxon>
        <taxon>Pseudomonadota</taxon>
        <taxon>Gammaproteobacteria</taxon>
        <taxon>Enterobacterales</taxon>
        <taxon>Enterobacteriaceae</taxon>
        <taxon>Kluyvera</taxon>
    </lineage>
</organism>
<comment type="caution">
    <text evidence="11">The sequence shown here is derived from an EMBL/GenBank/DDBJ whole genome shotgun (WGS) entry which is preliminary data.</text>
</comment>
<comment type="similarity">
    <text evidence="2 7">Belongs to the periplasmic pilus chaperone family.</text>
</comment>
<dbReference type="InterPro" id="IPR018046">
    <property type="entry name" value="Pili_assmbl_chaperone_CS"/>
</dbReference>
<dbReference type="InterPro" id="IPR008962">
    <property type="entry name" value="PapD-like_sf"/>
</dbReference>
<dbReference type="PROSITE" id="PS00635">
    <property type="entry name" value="PILI_CHAPERONE"/>
    <property type="match status" value="1"/>
</dbReference>
<protein>
    <submittedName>
        <fullName evidence="11">Fimbria/pilus periplasmic chaperone</fullName>
    </submittedName>
</protein>
<dbReference type="InterPro" id="IPR050643">
    <property type="entry name" value="Periplasmic_pilus_chap"/>
</dbReference>
<dbReference type="PRINTS" id="PR00969">
    <property type="entry name" value="CHAPERONPILI"/>
</dbReference>
<feature type="chain" id="PRO_5044296521" evidence="8">
    <location>
        <begin position="32"/>
        <end position="236"/>
    </location>
</feature>
<evidence type="ECO:0000256" key="5">
    <source>
        <dbReference type="ARBA" id="ARBA00022764"/>
    </source>
</evidence>
<dbReference type="InterPro" id="IPR036316">
    <property type="entry name" value="Pili_assmbl_chap_C_dom_sf"/>
</dbReference>
<evidence type="ECO:0000256" key="1">
    <source>
        <dbReference type="ARBA" id="ARBA00004418"/>
    </source>
</evidence>
<feature type="domain" description="Pili assembly chaperone N-terminal" evidence="9">
    <location>
        <begin position="32"/>
        <end position="151"/>
    </location>
</feature>